<name>A0ACC1A5V8_9ROSI</name>
<gene>
    <name evidence="1" type="ORF">Patl1_12181</name>
</gene>
<dbReference type="EMBL" id="CM047908">
    <property type="protein sequence ID" value="KAJ0082197.1"/>
    <property type="molecule type" value="Genomic_DNA"/>
</dbReference>
<evidence type="ECO:0000313" key="1">
    <source>
        <dbReference type="EMBL" id="KAJ0082197.1"/>
    </source>
</evidence>
<comment type="caution">
    <text evidence="1">The sequence shown here is derived from an EMBL/GenBank/DDBJ whole genome shotgun (WGS) entry which is preliminary data.</text>
</comment>
<protein>
    <submittedName>
        <fullName evidence="1">Uncharacterized protein</fullName>
    </submittedName>
</protein>
<dbReference type="Proteomes" id="UP001164250">
    <property type="component" value="Chromosome 12"/>
</dbReference>
<proteinExistence type="predicted"/>
<accession>A0ACC1A5V8</accession>
<organism evidence="1 2">
    <name type="scientific">Pistacia atlantica</name>
    <dbReference type="NCBI Taxonomy" id="434234"/>
    <lineage>
        <taxon>Eukaryota</taxon>
        <taxon>Viridiplantae</taxon>
        <taxon>Streptophyta</taxon>
        <taxon>Embryophyta</taxon>
        <taxon>Tracheophyta</taxon>
        <taxon>Spermatophyta</taxon>
        <taxon>Magnoliopsida</taxon>
        <taxon>eudicotyledons</taxon>
        <taxon>Gunneridae</taxon>
        <taxon>Pentapetalae</taxon>
        <taxon>rosids</taxon>
        <taxon>malvids</taxon>
        <taxon>Sapindales</taxon>
        <taxon>Anacardiaceae</taxon>
        <taxon>Pistacia</taxon>
    </lineage>
</organism>
<keyword evidence="2" id="KW-1185">Reference proteome</keyword>
<sequence>MVAAKLDSLYQPFWHFPPLSHFSFCHISKGISSLAMENSRVYLDDC</sequence>
<reference evidence="2" key="1">
    <citation type="journal article" date="2023" name="G3 (Bethesda)">
        <title>Genome assembly and association tests identify interacting loci associated with vigor, precocity, and sex in interspecific pistachio rootstocks.</title>
        <authorList>
            <person name="Palmer W."/>
            <person name="Jacygrad E."/>
            <person name="Sagayaradj S."/>
            <person name="Cavanaugh K."/>
            <person name="Han R."/>
            <person name="Bertier L."/>
            <person name="Beede B."/>
            <person name="Kafkas S."/>
            <person name="Golino D."/>
            <person name="Preece J."/>
            <person name="Michelmore R."/>
        </authorList>
    </citation>
    <scope>NUCLEOTIDE SEQUENCE [LARGE SCALE GENOMIC DNA]</scope>
</reference>
<evidence type="ECO:0000313" key="2">
    <source>
        <dbReference type="Proteomes" id="UP001164250"/>
    </source>
</evidence>